<accession>A0A8S5NSV5</accession>
<proteinExistence type="predicted"/>
<evidence type="ECO:0000313" key="2">
    <source>
        <dbReference type="EMBL" id="DAD97814.1"/>
    </source>
</evidence>
<dbReference type="EMBL" id="BK015248">
    <property type="protein sequence ID" value="DAD97814.1"/>
    <property type="molecule type" value="Genomic_DNA"/>
</dbReference>
<organism evidence="2">
    <name type="scientific">Myoviridae sp. ctkmZ20</name>
    <dbReference type="NCBI Taxonomy" id="2825166"/>
    <lineage>
        <taxon>Viruses</taxon>
        <taxon>Duplodnaviria</taxon>
        <taxon>Heunggongvirae</taxon>
        <taxon>Uroviricota</taxon>
        <taxon>Caudoviricetes</taxon>
    </lineage>
</organism>
<sequence length="32" mass="3588">MGIIFISLLTTVVMFAAVSFVAHLFGWDQEED</sequence>
<keyword evidence="1" id="KW-0472">Membrane</keyword>
<evidence type="ECO:0000256" key="1">
    <source>
        <dbReference type="SAM" id="Phobius"/>
    </source>
</evidence>
<keyword evidence="1" id="KW-1133">Transmembrane helix</keyword>
<keyword evidence="1" id="KW-0812">Transmembrane</keyword>
<feature type="transmembrane region" description="Helical" evidence="1">
    <location>
        <begin position="6"/>
        <end position="27"/>
    </location>
</feature>
<protein>
    <submittedName>
        <fullName evidence="2">Uncharacterized protein</fullName>
    </submittedName>
</protein>
<name>A0A8S5NSV5_9CAUD</name>
<reference evidence="2" key="1">
    <citation type="journal article" date="2021" name="Proc. Natl. Acad. Sci. U.S.A.">
        <title>A Catalog of Tens of Thousands of Viruses from Human Metagenomes Reveals Hidden Associations with Chronic Diseases.</title>
        <authorList>
            <person name="Tisza M.J."/>
            <person name="Buck C.B."/>
        </authorList>
    </citation>
    <scope>NUCLEOTIDE SEQUENCE</scope>
    <source>
        <strain evidence="2">CtkmZ20</strain>
    </source>
</reference>